<keyword evidence="4 6" id="KW-0964">Secreted</keyword>
<keyword evidence="3 6" id="KW-0713">Self-incompatibility</keyword>
<name>A0AAW2P4B1_SESRA</name>
<evidence type="ECO:0000256" key="4">
    <source>
        <dbReference type="ARBA" id="ARBA00022525"/>
    </source>
</evidence>
<feature type="signal peptide" evidence="6">
    <location>
        <begin position="1"/>
        <end position="29"/>
    </location>
</feature>
<keyword evidence="5 6" id="KW-0732">Signal</keyword>
<reference evidence="7" key="1">
    <citation type="submission" date="2020-06" db="EMBL/GenBank/DDBJ databases">
        <authorList>
            <person name="Li T."/>
            <person name="Hu X."/>
            <person name="Zhang T."/>
            <person name="Song X."/>
            <person name="Zhang H."/>
            <person name="Dai N."/>
            <person name="Sheng W."/>
            <person name="Hou X."/>
            <person name="Wei L."/>
        </authorList>
    </citation>
    <scope>NUCLEOTIDE SEQUENCE</scope>
    <source>
        <strain evidence="7">G02</strain>
        <tissue evidence="7">Leaf</tissue>
    </source>
</reference>
<accession>A0AAW2P4B1</accession>
<dbReference type="GO" id="GO:0060320">
    <property type="term" value="P:rejection of self pollen"/>
    <property type="evidence" value="ECO:0007669"/>
    <property type="project" value="UniProtKB-KW"/>
</dbReference>
<evidence type="ECO:0000256" key="5">
    <source>
        <dbReference type="ARBA" id="ARBA00022729"/>
    </source>
</evidence>
<evidence type="ECO:0000313" key="7">
    <source>
        <dbReference type="EMBL" id="KAL0349990.1"/>
    </source>
</evidence>
<proteinExistence type="inferred from homology"/>
<evidence type="ECO:0000256" key="1">
    <source>
        <dbReference type="ARBA" id="ARBA00004613"/>
    </source>
</evidence>
<dbReference type="PANTHER" id="PTHR31232:SF172">
    <property type="entry name" value="S-PROTEIN HOMOLOG"/>
    <property type="match status" value="1"/>
</dbReference>
<sequence length="151" mass="17482">MSSITKKSLFSLFVLSIHHLSELAVLVNAKATTKVGPAEVFTVHVVNNLPNNMSTLLIHCASKDDDMGNHTLYVNDDFHWRFHVNFWVSTMFFCRFQWDSKNVAHEVFNKRLGSLCENGEDNICLWSVKEDGFWIDNQIPPTQLKKIYGWY</sequence>
<reference evidence="7" key="2">
    <citation type="journal article" date="2024" name="Plant">
        <title>Genomic evolution and insights into agronomic trait innovations of Sesamum species.</title>
        <authorList>
            <person name="Miao H."/>
            <person name="Wang L."/>
            <person name="Qu L."/>
            <person name="Liu H."/>
            <person name="Sun Y."/>
            <person name="Le M."/>
            <person name="Wang Q."/>
            <person name="Wei S."/>
            <person name="Zheng Y."/>
            <person name="Lin W."/>
            <person name="Duan Y."/>
            <person name="Cao H."/>
            <person name="Xiong S."/>
            <person name="Wang X."/>
            <person name="Wei L."/>
            <person name="Li C."/>
            <person name="Ma Q."/>
            <person name="Ju M."/>
            <person name="Zhao R."/>
            <person name="Li G."/>
            <person name="Mu C."/>
            <person name="Tian Q."/>
            <person name="Mei H."/>
            <person name="Zhang T."/>
            <person name="Gao T."/>
            <person name="Zhang H."/>
        </authorList>
    </citation>
    <scope>NUCLEOTIDE SEQUENCE</scope>
    <source>
        <strain evidence="7">G02</strain>
    </source>
</reference>
<organism evidence="7">
    <name type="scientific">Sesamum radiatum</name>
    <name type="common">Black benniseed</name>
    <dbReference type="NCBI Taxonomy" id="300843"/>
    <lineage>
        <taxon>Eukaryota</taxon>
        <taxon>Viridiplantae</taxon>
        <taxon>Streptophyta</taxon>
        <taxon>Embryophyta</taxon>
        <taxon>Tracheophyta</taxon>
        <taxon>Spermatophyta</taxon>
        <taxon>Magnoliopsida</taxon>
        <taxon>eudicotyledons</taxon>
        <taxon>Gunneridae</taxon>
        <taxon>Pentapetalae</taxon>
        <taxon>asterids</taxon>
        <taxon>lamiids</taxon>
        <taxon>Lamiales</taxon>
        <taxon>Pedaliaceae</taxon>
        <taxon>Sesamum</taxon>
    </lineage>
</organism>
<dbReference type="EMBL" id="JACGWJ010000018">
    <property type="protein sequence ID" value="KAL0349990.1"/>
    <property type="molecule type" value="Genomic_DNA"/>
</dbReference>
<comment type="subcellular location">
    <subcellularLocation>
        <location evidence="1 6">Secreted</location>
    </subcellularLocation>
</comment>
<dbReference type="AlphaFoldDB" id="A0AAW2P4B1"/>
<evidence type="ECO:0000256" key="3">
    <source>
        <dbReference type="ARBA" id="ARBA00022471"/>
    </source>
</evidence>
<dbReference type="PANTHER" id="PTHR31232">
    <property type="match status" value="1"/>
</dbReference>
<comment type="similarity">
    <text evidence="2 6">Belongs to the plant self-incompatibility (S1) protein family.</text>
</comment>
<comment type="caution">
    <text evidence="7">The sequence shown here is derived from an EMBL/GenBank/DDBJ whole genome shotgun (WGS) entry which is preliminary data.</text>
</comment>
<evidence type="ECO:0000256" key="6">
    <source>
        <dbReference type="RuleBase" id="RU367044"/>
    </source>
</evidence>
<feature type="chain" id="PRO_5043093932" description="S-protein homolog" evidence="6">
    <location>
        <begin position="30"/>
        <end position="151"/>
    </location>
</feature>
<dbReference type="Pfam" id="PF05938">
    <property type="entry name" value="Self-incomp_S1"/>
    <property type="match status" value="1"/>
</dbReference>
<protein>
    <recommendedName>
        <fullName evidence="6">S-protein homolog</fullName>
    </recommendedName>
</protein>
<dbReference type="GO" id="GO:0005576">
    <property type="term" value="C:extracellular region"/>
    <property type="evidence" value="ECO:0007669"/>
    <property type="project" value="UniProtKB-SubCell"/>
</dbReference>
<dbReference type="InterPro" id="IPR010264">
    <property type="entry name" value="Self-incomp_S1"/>
</dbReference>
<evidence type="ECO:0000256" key="2">
    <source>
        <dbReference type="ARBA" id="ARBA00005581"/>
    </source>
</evidence>
<gene>
    <name evidence="7" type="ORF">Sradi_4148200</name>
</gene>